<evidence type="ECO:0000256" key="1">
    <source>
        <dbReference type="SAM" id="SignalP"/>
    </source>
</evidence>
<dbReference type="EMBL" id="JAUSSU010000004">
    <property type="protein sequence ID" value="MDQ0112627.1"/>
    <property type="molecule type" value="Genomic_DNA"/>
</dbReference>
<feature type="signal peptide" evidence="1">
    <location>
        <begin position="1"/>
        <end position="23"/>
    </location>
</feature>
<dbReference type="RefSeq" id="WP_307203540.1">
    <property type="nucleotide sequence ID" value="NZ_JAUSSU010000004.1"/>
</dbReference>
<dbReference type="Pfam" id="PF07833">
    <property type="entry name" value="Cu_amine_oxidN1"/>
    <property type="match status" value="1"/>
</dbReference>
<dbReference type="Gene3D" id="3.30.457.10">
    <property type="entry name" value="Copper amine oxidase-like, N-terminal domain"/>
    <property type="match status" value="1"/>
</dbReference>
<sequence>MAKKILLILLFTCLMTSVSVVSAADKQVRLYVNDIEIKTIEPIIKAGVTYVPFRQFFEALGYTVGYNAEAKEVSGRKPGSEIKYWLGEDIVEHNGQGYWFFEVAPFIQGQVYFPLRFIGDIIGYSARYDKQQHTVNLTQFGYGQEQAIRELLTKYYRNFSPKLLTSDNLELGYYNLEFEYDADKPSSEIPVRDFVITINTIDYSAMNEAALHVTYTENTQVMNQKEEFALTIRQEEGMWKIAKSTMMSSTSELPSDINETAKAILVDHYDEQEAVLSDLRTYYKVSNEENYELTYQYTSPLFIDHWNSAMVDPRRTWDDVLRVNFMISDERVKLSKERVVFLGEKEAVVHGFIDWIDLTQDIAEGDIVYEALIYMDYANGHWNYHYEYDLEQGFNDW</sequence>
<evidence type="ECO:0000259" key="2">
    <source>
        <dbReference type="Pfam" id="PF07833"/>
    </source>
</evidence>
<name>A0ABT9TZ30_PAEHA</name>
<evidence type="ECO:0000313" key="4">
    <source>
        <dbReference type="Proteomes" id="UP001229346"/>
    </source>
</evidence>
<reference evidence="3 4" key="1">
    <citation type="submission" date="2023-07" db="EMBL/GenBank/DDBJ databases">
        <title>Sorghum-associated microbial communities from plants grown in Nebraska, USA.</title>
        <authorList>
            <person name="Schachtman D."/>
        </authorList>
    </citation>
    <scope>NUCLEOTIDE SEQUENCE [LARGE SCALE GENOMIC DNA]</scope>
    <source>
        <strain evidence="3 4">CC482</strain>
    </source>
</reference>
<comment type="caution">
    <text evidence="3">The sequence shown here is derived from an EMBL/GenBank/DDBJ whole genome shotgun (WGS) entry which is preliminary data.</text>
</comment>
<dbReference type="SUPFAM" id="SSF55383">
    <property type="entry name" value="Copper amine oxidase, domain N"/>
    <property type="match status" value="1"/>
</dbReference>
<proteinExistence type="predicted"/>
<feature type="domain" description="Copper amine oxidase-like N-terminal" evidence="2">
    <location>
        <begin position="32"/>
        <end position="136"/>
    </location>
</feature>
<protein>
    <recommendedName>
        <fullName evidence="2">Copper amine oxidase-like N-terminal domain-containing protein</fullName>
    </recommendedName>
</protein>
<evidence type="ECO:0000313" key="3">
    <source>
        <dbReference type="EMBL" id="MDQ0112627.1"/>
    </source>
</evidence>
<gene>
    <name evidence="3" type="ORF">J2T15_002062</name>
</gene>
<accession>A0ABT9TZ30</accession>
<feature type="chain" id="PRO_5046824264" description="Copper amine oxidase-like N-terminal domain-containing protein" evidence="1">
    <location>
        <begin position="24"/>
        <end position="397"/>
    </location>
</feature>
<keyword evidence="4" id="KW-1185">Reference proteome</keyword>
<keyword evidence="1" id="KW-0732">Signal</keyword>
<dbReference type="Proteomes" id="UP001229346">
    <property type="component" value="Unassembled WGS sequence"/>
</dbReference>
<dbReference type="InterPro" id="IPR036582">
    <property type="entry name" value="Mao_N_sf"/>
</dbReference>
<dbReference type="InterPro" id="IPR012854">
    <property type="entry name" value="Cu_amine_oxidase-like_N"/>
</dbReference>
<organism evidence="3 4">
    <name type="scientific">Paenibacillus harenae</name>
    <dbReference type="NCBI Taxonomy" id="306543"/>
    <lineage>
        <taxon>Bacteria</taxon>
        <taxon>Bacillati</taxon>
        <taxon>Bacillota</taxon>
        <taxon>Bacilli</taxon>
        <taxon>Bacillales</taxon>
        <taxon>Paenibacillaceae</taxon>
        <taxon>Paenibacillus</taxon>
    </lineage>
</organism>